<dbReference type="Proteomes" id="UP001501470">
    <property type="component" value="Unassembled WGS sequence"/>
</dbReference>
<dbReference type="EMBL" id="BAAAQD010000001">
    <property type="protein sequence ID" value="GAA1502405.1"/>
    <property type="molecule type" value="Genomic_DNA"/>
</dbReference>
<gene>
    <name evidence="2" type="ORF">GCM10009827_013870</name>
</gene>
<accession>A0ABN1ZQP1</accession>
<evidence type="ECO:0000313" key="2">
    <source>
        <dbReference type="EMBL" id="GAA1502405.1"/>
    </source>
</evidence>
<name>A0ABN1ZQP1_9ACTN</name>
<organism evidence="2 3">
    <name type="scientific">Dactylosporangium maewongense</name>
    <dbReference type="NCBI Taxonomy" id="634393"/>
    <lineage>
        <taxon>Bacteria</taxon>
        <taxon>Bacillati</taxon>
        <taxon>Actinomycetota</taxon>
        <taxon>Actinomycetes</taxon>
        <taxon>Micromonosporales</taxon>
        <taxon>Micromonosporaceae</taxon>
        <taxon>Dactylosporangium</taxon>
    </lineage>
</organism>
<feature type="region of interest" description="Disordered" evidence="1">
    <location>
        <begin position="53"/>
        <end position="73"/>
    </location>
</feature>
<evidence type="ECO:0000256" key="1">
    <source>
        <dbReference type="SAM" id="MobiDB-lite"/>
    </source>
</evidence>
<keyword evidence="3" id="KW-1185">Reference proteome</keyword>
<comment type="caution">
    <text evidence="2">The sequence shown here is derived from an EMBL/GenBank/DDBJ whole genome shotgun (WGS) entry which is preliminary data.</text>
</comment>
<proteinExistence type="predicted"/>
<evidence type="ECO:0000313" key="3">
    <source>
        <dbReference type="Proteomes" id="UP001501470"/>
    </source>
</evidence>
<reference evidence="2 3" key="1">
    <citation type="journal article" date="2019" name="Int. J. Syst. Evol. Microbiol.">
        <title>The Global Catalogue of Microorganisms (GCM) 10K type strain sequencing project: providing services to taxonomists for standard genome sequencing and annotation.</title>
        <authorList>
            <consortium name="The Broad Institute Genomics Platform"/>
            <consortium name="The Broad Institute Genome Sequencing Center for Infectious Disease"/>
            <person name="Wu L."/>
            <person name="Ma J."/>
        </authorList>
    </citation>
    <scope>NUCLEOTIDE SEQUENCE [LARGE SCALE GENOMIC DNA]</scope>
    <source>
        <strain evidence="2 3">JCM 15933</strain>
    </source>
</reference>
<protein>
    <submittedName>
        <fullName evidence="2">Uncharacterized protein</fullName>
    </submittedName>
</protein>
<sequence>MRSTTPATPTAAAAARSNTSTFNLDGPVPVVFACAERPARTGELPALVRAPAAGTEISTSDDPAAGQVTGRGDHPAAVSVADIAFDFVGSVETVADFCDGTSGLTGAGAACAGSATNTAATSMPAAATAVTRRPIHVRATTTCLPVQDIEQEEG</sequence>